<proteinExistence type="predicted"/>
<feature type="compositionally biased region" description="Gly residues" evidence="1">
    <location>
        <begin position="109"/>
        <end position="120"/>
    </location>
</feature>
<gene>
    <name evidence="2" type="ORF">C8P69_101755</name>
</gene>
<dbReference type="AlphaFoldDB" id="A0A2T4ZJB7"/>
<feature type="region of interest" description="Disordered" evidence="1">
    <location>
        <begin position="33"/>
        <end position="76"/>
    </location>
</feature>
<feature type="region of interest" description="Disordered" evidence="1">
    <location>
        <begin position="164"/>
        <end position="187"/>
    </location>
</feature>
<comment type="caution">
    <text evidence="2">The sequence shown here is derived from an EMBL/GenBank/DDBJ whole genome shotgun (WGS) entry which is preliminary data.</text>
</comment>
<evidence type="ECO:0000313" key="3">
    <source>
        <dbReference type="Proteomes" id="UP000241808"/>
    </source>
</evidence>
<feature type="compositionally biased region" description="Low complexity" evidence="1">
    <location>
        <begin position="33"/>
        <end position="47"/>
    </location>
</feature>
<name>A0A2T4ZJB7_9HYPH</name>
<accession>A0A2T4ZJB7</accession>
<evidence type="ECO:0000256" key="1">
    <source>
        <dbReference type="SAM" id="MobiDB-lite"/>
    </source>
</evidence>
<reference evidence="2 3" key="1">
    <citation type="submission" date="2018-04" db="EMBL/GenBank/DDBJ databases">
        <title>Genomic Encyclopedia of Archaeal and Bacterial Type Strains, Phase II (KMG-II): from individual species to whole genera.</title>
        <authorList>
            <person name="Goeker M."/>
        </authorList>
    </citation>
    <scope>NUCLEOTIDE SEQUENCE [LARGE SCALE GENOMIC DNA]</scope>
    <source>
        <strain evidence="2 3">DSM 25521</strain>
    </source>
</reference>
<dbReference type="EMBL" id="PZZL01000001">
    <property type="protein sequence ID" value="PTM62078.1"/>
    <property type="molecule type" value="Genomic_DNA"/>
</dbReference>
<dbReference type="OrthoDB" id="7585528at2"/>
<feature type="compositionally biased region" description="Low complexity" evidence="1">
    <location>
        <begin position="170"/>
        <end position="180"/>
    </location>
</feature>
<evidence type="ECO:0000313" key="2">
    <source>
        <dbReference type="EMBL" id="PTM62078.1"/>
    </source>
</evidence>
<sequence length="187" mass="19194">MTTTISSSSYGMQRLSPRDMLQNTLASQVASGAVSSSDESALSSALDTIDQAMKADRGSFSSTRTAPPSPDEAKQKISDLIAQQVDAGTLTEDQAKELQDVFDKTFQGGPRGHGGPHGAGGPPPGPPPGEDSDSGTTTFTITTNDSAVSTALQDFLKQLQEKLGSGYGTSGEATSGSTTSKLFDVTA</sequence>
<dbReference type="RefSeq" id="WP_108174496.1">
    <property type="nucleotide sequence ID" value="NZ_PZZL01000001.1"/>
</dbReference>
<keyword evidence="3" id="KW-1185">Reference proteome</keyword>
<protein>
    <submittedName>
        <fullName evidence="2">Uncharacterized protein</fullName>
    </submittedName>
</protein>
<dbReference type="Proteomes" id="UP000241808">
    <property type="component" value="Unassembled WGS sequence"/>
</dbReference>
<organism evidence="2 3">
    <name type="scientific">Phreatobacter oligotrophus</name>
    <dbReference type="NCBI Taxonomy" id="1122261"/>
    <lineage>
        <taxon>Bacteria</taxon>
        <taxon>Pseudomonadati</taxon>
        <taxon>Pseudomonadota</taxon>
        <taxon>Alphaproteobacteria</taxon>
        <taxon>Hyphomicrobiales</taxon>
        <taxon>Phreatobacteraceae</taxon>
        <taxon>Phreatobacter</taxon>
    </lineage>
</organism>
<feature type="region of interest" description="Disordered" evidence="1">
    <location>
        <begin position="101"/>
        <end position="145"/>
    </location>
</feature>